<evidence type="ECO:0000313" key="3">
    <source>
        <dbReference type="Proteomes" id="UP000572817"/>
    </source>
</evidence>
<comment type="caution">
    <text evidence="2">The sequence shown here is derived from an EMBL/GenBank/DDBJ whole genome shotgun (WGS) entry which is preliminary data.</text>
</comment>
<evidence type="ECO:0000256" key="1">
    <source>
        <dbReference type="SAM" id="SignalP"/>
    </source>
</evidence>
<dbReference type="EMBL" id="WWBZ02000001">
    <property type="protein sequence ID" value="KAF4313275.1"/>
    <property type="molecule type" value="Genomic_DNA"/>
</dbReference>
<dbReference type="OrthoDB" id="10010954at2759"/>
<reference evidence="2" key="1">
    <citation type="submission" date="2020-04" db="EMBL/GenBank/DDBJ databases">
        <title>Genome Assembly and Annotation of Botryosphaeria dothidea sdau 11-99, a Latent Pathogen of Apple Fruit Ring Rot in China.</title>
        <authorList>
            <person name="Yu C."/>
            <person name="Diao Y."/>
            <person name="Lu Q."/>
            <person name="Zhao J."/>
            <person name="Cui S."/>
            <person name="Peng C."/>
            <person name="He B."/>
            <person name="Liu H."/>
        </authorList>
    </citation>
    <scope>NUCLEOTIDE SEQUENCE [LARGE SCALE GENOMIC DNA]</scope>
    <source>
        <strain evidence="2">Sdau11-99</strain>
    </source>
</reference>
<dbReference type="Proteomes" id="UP000572817">
    <property type="component" value="Unassembled WGS sequence"/>
</dbReference>
<protein>
    <submittedName>
        <fullName evidence="2">Uncharacterized protein</fullName>
    </submittedName>
</protein>
<feature type="chain" id="PRO_5034240729" evidence="1">
    <location>
        <begin position="24"/>
        <end position="307"/>
    </location>
</feature>
<keyword evidence="1" id="KW-0732">Signal</keyword>
<keyword evidence="3" id="KW-1185">Reference proteome</keyword>
<name>A0A8H4J558_9PEZI</name>
<accession>A0A8H4J558</accession>
<organism evidence="2 3">
    <name type="scientific">Botryosphaeria dothidea</name>
    <dbReference type="NCBI Taxonomy" id="55169"/>
    <lineage>
        <taxon>Eukaryota</taxon>
        <taxon>Fungi</taxon>
        <taxon>Dikarya</taxon>
        <taxon>Ascomycota</taxon>
        <taxon>Pezizomycotina</taxon>
        <taxon>Dothideomycetes</taxon>
        <taxon>Dothideomycetes incertae sedis</taxon>
        <taxon>Botryosphaeriales</taxon>
        <taxon>Botryosphaeriaceae</taxon>
        <taxon>Botryosphaeria</taxon>
    </lineage>
</organism>
<proteinExistence type="predicted"/>
<gene>
    <name evidence="2" type="ORF">GTA08_BOTSDO01675</name>
</gene>
<dbReference type="AlphaFoldDB" id="A0A8H4J558"/>
<sequence length="307" mass="33168">MFATTILTQAFALAATLSGIVSASPGYNQPDYVIRNLNTIKHIYGLTVYPNNVPIIQKGASAVPPGLFNENAAGRISPVGNFTGFDDSIEYFFALAPTPDTNPGKAAIFKAEVVEFTSGCPDVASSVVYLRTGVVDEKTGKLDTSKPTTTLSQVAFWKFDESGAVLNYHAWIPNLQTWTEIGNNVDFDNVVIQKAVPIQLCPQIMKQCTGDNQQYSSVATCVAELEVKPFGSFDEAWGDNVVCREIHVLLTKVRPEVHCPHVGPKGGSPPDNYKCVDIDYSVDYFDDAQLFGAPLGNTFTCGAPLLA</sequence>
<feature type="signal peptide" evidence="1">
    <location>
        <begin position="1"/>
        <end position="23"/>
    </location>
</feature>
<evidence type="ECO:0000313" key="2">
    <source>
        <dbReference type="EMBL" id="KAF4313275.1"/>
    </source>
</evidence>